<dbReference type="Pfam" id="PF00011">
    <property type="entry name" value="HSP20"/>
    <property type="match status" value="1"/>
</dbReference>
<comment type="caution">
    <text evidence="4">The sequence shown here is derived from an EMBL/GenBank/DDBJ whole genome shotgun (WGS) entry which is preliminary data.</text>
</comment>
<dbReference type="Gene3D" id="2.60.40.790">
    <property type="match status" value="1"/>
</dbReference>
<dbReference type="RefSeq" id="WP_188882798.1">
    <property type="nucleotide sequence ID" value="NZ_BMOY01000033.1"/>
</dbReference>
<sequence>MAADKDKSQNPFDILNHLGDLADIKKILGPDFFKNLPLPQMRGPWFADTAGDAEDRFPRVDLYGRGSHEMVAVFELPGLTSSADVQLSVRPHALRVRGQVTARFQLKGDTVWMAECHHGAFDREIELPERVVVDDVRAVYRSGLLVVYLTKDKAHADAGSAVPVDFGTD</sequence>
<reference evidence="4" key="1">
    <citation type="journal article" date="2014" name="Int. J. Syst. Evol. Microbiol.">
        <title>Complete genome sequence of Corynebacterium casei LMG S-19264T (=DSM 44701T), isolated from a smear-ripened cheese.</title>
        <authorList>
            <consortium name="US DOE Joint Genome Institute (JGI-PGF)"/>
            <person name="Walter F."/>
            <person name="Albersmeier A."/>
            <person name="Kalinowski J."/>
            <person name="Ruckert C."/>
        </authorList>
    </citation>
    <scope>NUCLEOTIDE SEQUENCE</scope>
    <source>
        <strain evidence="4">JCM 18487</strain>
    </source>
</reference>
<evidence type="ECO:0000256" key="1">
    <source>
        <dbReference type="PROSITE-ProRule" id="PRU00285"/>
    </source>
</evidence>
<dbReference type="Proteomes" id="UP000637695">
    <property type="component" value="Unassembled WGS sequence"/>
</dbReference>
<proteinExistence type="inferred from homology"/>
<protein>
    <recommendedName>
        <fullName evidence="3">SHSP domain-containing protein</fullName>
    </recommendedName>
</protein>
<dbReference type="SUPFAM" id="SSF49764">
    <property type="entry name" value="HSP20-like chaperones"/>
    <property type="match status" value="1"/>
</dbReference>
<reference evidence="4" key="2">
    <citation type="submission" date="2020-09" db="EMBL/GenBank/DDBJ databases">
        <authorList>
            <person name="Sun Q."/>
            <person name="Ohkuma M."/>
        </authorList>
    </citation>
    <scope>NUCLEOTIDE SEQUENCE</scope>
    <source>
        <strain evidence="4">JCM 18487</strain>
    </source>
</reference>
<keyword evidence="5" id="KW-1185">Reference proteome</keyword>
<accession>A0A917KDX8</accession>
<name>A0A917KDX8_9BACL</name>
<dbReference type="AlphaFoldDB" id="A0A917KDX8"/>
<comment type="similarity">
    <text evidence="1 2">Belongs to the small heat shock protein (HSP20) family.</text>
</comment>
<evidence type="ECO:0000256" key="2">
    <source>
        <dbReference type="RuleBase" id="RU003616"/>
    </source>
</evidence>
<organism evidence="4 5">
    <name type="scientific">Alicyclobacillus cellulosilyticus</name>
    <dbReference type="NCBI Taxonomy" id="1003997"/>
    <lineage>
        <taxon>Bacteria</taxon>
        <taxon>Bacillati</taxon>
        <taxon>Bacillota</taxon>
        <taxon>Bacilli</taxon>
        <taxon>Bacillales</taxon>
        <taxon>Alicyclobacillaceae</taxon>
        <taxon>Alicyclobacillus</taxon>
    </lineage>
</organism>
<dbReference type="CDD" id="cd06464">
    <property type="entry name" value="ACD_sHsps-like"/>
    <property type="match status" value="1"/>
</dbReference>
<evidence type="ECO:0000313" key="5">
    <source>
        <dbReference type="Proteomes" id="UP000637695"/>
    </source>
</evidence>
<dbReference type="InterPro" id="IPR002068">
    <property type="entry name" value="A-crystallin/Hsp20_dom"/>
</dbReference>
<evidence type="ECO:0000259" key="3">
    <source>
        <dbReference type="PROSITE" id="PS01031"/>
    </source>
</evidence>
<feature type="domain" description="SHSP" evidence="3">
    <location>
        <begin position="51"/>
        <end position="167"/>
    </location>
</feature>
<dbReference type="EMBL" id="BMOY01000033">
    <property type="protein sequence ID" value="GGJ10641.1"/>
    <property type="molecule type" value="Genomic_DNA"/>
</dbReference>
<dbReference type="InterPro" id="IPR008978">
    <property type="entry name" value="HSP20-like_chaperone"/>
</dbReference>
<dbReference type="PROSITE" id="PS01031">
    <property type="entry name" value="SHSP"/>
    <property type="match status" value="1"/>
</dbReference>
<gene>
    <name evidence="4" type="ORF">GCM10010885_19810</name>
</gene>
<evidence type="ECO:0000313" key="4">
    <source>
        <dbReference type="EMBL" id="GGJ10641.1"/>
    </source>
</evidence>